<dbReference type="PROSITE" id="PS51733">
    <property type="entry name" value="BPL_LPL_CATALYTIC"/>
    <property type="match status" value="1"/>
</dbReference>
<dbReference type="Gene3D" id="3.30.930.10">
    <property type="entry name" value="Bira Bifunctional Protein, Domain 2"/>
    <property type="match status" value="1"/>
</dbReference>
<keyword evidence="4" id="KW-0808">Transferase</keyword>
<reference evidence="7 8" key="1">
    <citation type="journal article" date="2023" name="Commun. Biol.">
        <title>Reorganization of the ancestral sex-determining regions during the evolution of trioecy in Pleodorina starrii.</title>
        <authorList>
            <person name="Takahashi K."/>
            <person name="Suzuki S."/>
            <person name="Kawai-Toyooka H."/>
            <person name="Yamamoto K."/>
            <person name="Hamaji T."/>
            <person name="Ootsuki R."/>
            <person name="Yamaguchi H."/>
            <person name="Kawachi M."/>
            <person name="Higashiyama T."/>
            <person name="Nozaki H."/>
        </authorList>
    </citation>
    <scope>NUCLEOTIDE SEQUENCE [LARGE SCALE GENOMIC DNA]</scope>
    <source>
        <strain evidence="7 8">NIES-4479</strain>
    </source>
</reference>
<comment type="pathway">
    <text evidence="1">Protein modification; protein lipoylation via endogenous pathway; protein N(6)-(lipoyl)lysine from octanoyl-[acyl-carrier-protein]: step 1/2.</text>
</comment>
<sequence length="269" mass="27765">MLRPLRVINLTSSLTRYLAGLSLQESVVEERKKGLIGDTLILLQHYPVYTLGKRGKPSDFRTSQKDLEATGAEICSVSRGGEVTFHGPGQLVAYPIVGVRQAGLGARAYVESLEDSIIDCLANYGIAARGRVPGATGVWVGERKIAAIGVRISHGVSSHGLALNIDTDLSYFQHIVPCGIPDKEVTSVRLELRELQGLKGQSLPPPGAVGGGAVGGGAGAGAALQGEAAGAGGRGAALGGATGADPDFARVVEDFTSSFRARLGFAAGY</sequence>
<dbReference type="GO" id="GO:0009249">
    <property type="term" value="P:protein lipoylation"/>
    <property type="evidence" value="ECO:0007669"/>
    <property type="project" value="InterPro"/>
</dbReference>
<comment type="caution">
    <text evidence="7">The sequence shown here is derived from an EMBL/GenBank/DDBJ whole genome shotgun (WGS) entry which is preliminary data.</text>
</comment>
<dbReference type="EMBL" id="BRXU01000087">
    <property type="protein sequence ID" value="GLC63115.1"/>
    <property type="molecule type" value="Genomic_DNA"/>
</dbReference>
<evidence type="ECO:0000259" key="6">
    <source>
        <dbReference type="PROSITE" id="PS51733"/>
    </source>
</evidence>
<dbReference type="PANTHER" id="PTHR10993">
    <property type="entry name" value="OCTANOYLTRANSFERASE"/>
    <property type="match status" value="1"/>
</dbReference>
<dbReference type="GO" id="GO:0033819">
    <property type="term" value="F:lipoyl(octanoyl) transferase activity"/>
    <property type="evidence" value="ECO:0007669"/>
    <property type="project" value="UniProtKB-EC"/>
</dbReference>
<protein>
    <recommendedName>
        <fullName evidence="3">lipoyl(octanoyl) transferase</fullName>
        <ecNumber evidence="3">2.3.1.181</ecNumber>
    </recommendedName>
</protein>
<feature type="domain" description="BPL/LPL catalytic" evidence="6">
    <location>
        <begin position="34"/>
        <end position="214"/>
    </location>
</feature>
<evidence type="ECO:0000256" key="3">
    <source>
        <dbReference type="ARBA" id="ARBA00012334"/>
    </source>
</evidence>
<dbReference type="OrthoDB" id="19908at2759"/>
<dbReference type="InterPro" id="IPR045864">
    <property type="entry name" value="aa-tRNA-synth_II/BPL/LPL"/>
</dbReference>
<keyword evidence="8" id="KW-1185">Reference proteome</keyword>
<dbReference type="NCBIfam" id="NF010925">
    <property type="entry name" value="PRK14345.1"/>
    <property type="match status" value="1"/>
</dbReference>
<gene>
    <name evidence="7" type="primary">PLEST012111</name>
    <name evidence="7" type="ORF">PLESTB_001982300</name>
</gene>
<evidence type="ECO:0000256" key="1">
    <source>
        <dbReference type="ARBA" id="ARBA00004821"/>
    </source>
</evidence>
<comment type="similarity">
    <text evidence="2">Belongs to the LipB family.</text>
</comment>
<evidence type="ECO:0000256" key="5">
    <source>
        <dbReference type="ARBA" id="ARBA00023315"/>
    </source>
</evidence>
<evidence type="ECO:0000313" key="7">
    <source>
        <dbReference type="EMBL" id="GLC63115.1"/>
    </source>
</evidence>
<keyword evidence="5" id="KW-0012">Acyltransferase</keyword>
<dbReference type="InterPro" id="IPR000544">
    <property type="entry name" value="Octanoyltransferase"/>
</dbReference>
<dbReference type="AlphaFoldDB" id="A0A9W6C4Z7"/>
<organism evidence="7 8">
    <name type="scientific">Pleodorina starrii</name>
    <dbReference type="NCBI Taxonomy" id="330485"/>
    <lineage>
        <taxon>Eukaryota</taxon>
        <taxon>Viridiplantae</taxon>
        <taxon>Chlorophyta</taxon>
        <taxon>core chlorophytes</taxon>
        <taxon>Chlorophyceae</taxon>
        <taxon>CS clade</taxon>
        <taxon>Chlamydomonadales</taxon>
        <taxon>Volvocaceae</taxon>
        <taxon>Pleodorina</taxon>
    </lineage>
</organism>
<dbReference type="PROSITE" id="PS01313">
    <property type="entry name" value="LIPB"/>
    <property type="match status" value="1"/>
</dbReference>
<dbReference type="InterPro" id="IPR020605">
    <property type="entry name" value="Octanoyltransferase_CS"/>
</dbReference>
<dbReference type="CDD" id="cd16444">
    <property type="entry name" value="LipB"/>
    <property type="match status" value="1"/>
</dbReference>
<dbReference type="EC" id="2.3.1.181" evidence="3"/>
<dbReference type="NCBIfam" id="TIGR00214">
    <property type="entry name" value="lipB"/>
    <property type="match status" value="1"/>
</dbReference>
<dbReference type="HAMAP" id="MF_00013">
    <property type="entry name" value="LipB"/>
    <property type="match status" value="1"/>
</dbReference>
<name>A0A9W6C4Z7_9CHLO</name>
<proteinExistence type="inferred from homology"/>
<dbReference type="Pfam" id="PF21948">
    <property type="entry name" value="LplA-B_cat"/>
    <property type="match status" value="1"/>
</dbReference>
<dbReference type="InterPro" id="IPR004143">
    <property type="entry name" value="BPL_LPL_catalytic"/>
</dbReference>
<evidence type="ECO:0000256" key="2">
    <source>
        <dbReference type="ARBA" id="ARBA00007907"/>
    </source>
</evidence>
<dbReference type="PANTHER" id="PTHR10993:SF15">
    <property type="entry name" value="OCTANOYLTRANSFERASE LIP2, MITOCHONDRIAL"/>
    <property type="match status" value="1"/>
</dbReference>
<dbReference type="Proteomes" id="UP001165080">
    <property type="component" value="Unassembled WGS sequence"/>
</dbReference>
<accession>A0A9W6C4Z7</accession>
<evidence type="ECO:0000313" key="8">
    <source>
        <dbReference type="Proteomes" id="UP001165080"/>
    </source>
</evidence>
<dbReference type="SUPFAM" id="SSF55681">
    <property type="entry name" value="Class II aaRS and biotin synthetases"/>
    <property type="match status" value="1"/>
</dbReference>
<evidence type="ECO:0000256" key="4">
    <source>
        <dbReference type="ARBA" id="ARBA00022679"/>
    </source>
</evidence>